<dbReference type="RefSeq" id="WP_321535112.1">
    <property type="nucleotide sequence ID" value="NZ_JARGDL010000003.1"/>
</dbReference>
<dbReference type="InterPro" id="IPR042099">
    <property type="entry name" value="ANL_N_sf"/>
</dbReference>
<gene>
    <name evidence="4" type="ORF">P0M35_04225</name>
</gene>
<dbReference type="PANTHER" id="PTHR22754:SF32">
    <property type="entry name" value="DISCO-INTERACTING PROTEIN 2"/>
    <property type="match status" value="1"/>
</dbReference>
<dbReference type="Gene3D" id="3.30.300.30">
    <property type="match status" value="1"/>
</dbReference>
<protein>
    <submittedName>
        <fullName evidence="4">AMP-binding protein</fullName>
    </submittedName>
</protein>
<dbReference type="GO" id="GO:0005886">
    <property type="term" value="C:plasma membrane"/>
    <property type="evidence" value="ECO:0007669"/>
    <property type="project" value="TreeGrafter"/>
</dbReference>
<dbReference type="Proteomes" id="UP001221302">
    <property type="component" value="Unassembled WGS sequence"/>
</dbReference>
<dbReference type="Gene3D" id="3.40.50.12780">
    <property type="entry name" value="N-terminal domain of ligase-like"/>
    <property type="match status" value="1"/>
</dbReference>
<evidence type="ECO:0000256" key="1">
    <source>
        <dbReference type="ARBA" id="ARBA00006432"/>
    </source>
</evidence>
<feature type="region of interest" description="Disordered" evidence="2">
    <location>
        <begin position="554"/>
        <end position="577"/>
    </location>
</feature>
<dbReference type="InterPro" id="IPR045851">
    <property type="entry name" value="AMP-bd_C_sf"/>
</dbReference>
<accession>A0AAE3NWH0</accession>
<comment type="similarity">
    <text evidence="1">Belongs to the ATP-dependent AMP-binding enzyme family.</text>
</comment>
<keyword evidence="5" id="KW-1185">Reference proteome</keyword>
<proteinExistence type="inferred from homology"/>
<dbReference type="InterPro" id="IPR000873">
    <property type="entry name" value="AMP-dep_synth/lig_dom"/>
</dbReference>
<sequence length="577" mass="65565">MSEFNFNIEEANTLWKRWTLNAKKYPNRDAIIHWIAGEEPIRWTFQSLIEKAKKFSIHIKKHGIEKGNVCAIVMRHNPNFYPLYLGISRTAALPAVLAYPNPRLHPDKFRQGIEGMSQRSGLDYIFTERELEPIIRPLIEKPGSTIKAIFFPLEWDTNNEIDSKLDNEIEENANNVDSSEPFLLQHSSGTTGLQKPVVLSHRAVLNHVKYYGKAIGLKEDDKVVSWLPLYHDMGLIGAYHIPLAFGIPSVQIDPFQWVLAPVIQLEAITQEKGTLLWLPNFAYNIYAEKVDEEELEGIDLSTVRRVINASEPVRHDSHEKFAKRFEKYGFNPLALTAMYGMAETTLAVTQTEEGKPIPELPANRNLLSNGEFKFANENSVKRICVSSGKLIEGCSIRIVDENRNDLPDGKVGEVAVHSVSMFDGYRNYPEKTAEVLENGWYYTGDYGFKYEDDYYIIGRKKDIIIVAGKNIYPEDIEDAINNVEGVIPGRVIAFGDEDEKMGTEQVAVVAETKYETEDEKKNLRLNILKAGMAIDINIHKVYLVPPRWLIKSSAGKPSRKANKERLINGNDPQVWSK</sequence>
<organism evidence="4 5">
    <name type="scientific">Stygiobacter electus</name>
    <dbReference type="NCBI Taxonomy" id="3032292"/>
    <lineage>
        <taxon>Bacteria</taxon>
        <taxon>Pseudomonadati</taxon>
        <taxon>Ignavibacteriota</taxon>
        <taxon>Ignavibacteria</taxon>
        <taxon>Ignavibacteriales</taxon>
        <taxon>Melioribacteraceae</taxon>
        <taxon>Stygiobacter</taxon>
    </lineage>
</organism>
<reference evidence="4" key="1">
    <citation type="submission" date="2023-03" db="EMBL/GenBank/DDBJ databases">
        <title>Stygiobacter electus gen. nov., sp. nov., facultatively anaerobic thermotolerant bacterium of the class Ignavibacteria from a well of Yessentuki mineral water deposit.</title>
        <authorList>
            <person name="Podosokorskaya O.A."/>
            <person name="Elcheninov A.G."/>
            <person name="Petrova N.F."/>
            <person name="Zavarzina D.G."/>
            <person name="Kublanov I.V."/>
            <person name="Merkel A.Y."/>
        </authorList>
    </citation>
    <scope>NUCLEOTIDE SEQUENCE</scope>
    <source>
        <strain evidence="4">09-Me</strain>
    </source>
</reference>
<name>A0AAE3NWH0_9BACT</name>
<evidence type="ECO:0000313" key="4">
    <source>
        <dbReference type="EMBL" id="MDF1611346.1"/>
    </source>
</evidence>
<feature type="domain" description="AMP-dependent synthetase/ligase" evidence="3">
    <location>
        <begin position="21"/>
        <end position="425"/>
    </location>
</feature>
<evidence type="ECO:0000313" key="5">
    <source>
        <dbReference type="Proteomes" id="UP001221302"/>
    </source>
</evidence>
<dbReference type="GO" id="GO:0070566">
    <property type="term" value="F:adenylyltransferase activity"/>
    <property type="evidence" value="ECO:0007669"/>
    <property type="project" value="TreeGrafter"/>
</dbReference>
<dbReference type="Pfam" id="PF00501">
    <property type="entry name" value="AMP-binding"/>
    <property type="match status" value="1"/>
</dbReference>
<dbReference type="AlphaFoldDB" id="A0AAE3NWH0"/>
<dbReference type="EMBL" id="JARGDL010000003">
    <property type="protein sequence ID" value="MDF1611346.1"/>
    <property type="molecule type" value="Genomic_DNA"/>
</dbReference>
<dbReference type="PANTHER" id="PTHR22754">
    <property type="entry name" value="DISCO-INTERACTING PROTEIN 2 DIP2 -RELATED"/>
    <property type="match status" value="1"/>
</dbReference>
<evidence type="ECO:0000259" key="3">
    <source>
        <dbReference type="Pfam" id="PF00501"/>
    </source>
</evidence>
<dbReference type="SUPFAM" id="SSF56801">
    <property type="entry name" value="Acetyl-CoA synthetase-like"/>
    <property type="match status" value="1"/>
</dbReference>
<evidence type="ECO:0000256" key="2">
    <source>
        <dbReference type="SAM" id="MobiDB-lite"/>
    </source>
</evidence>
<dbReference type="GO" id="GO:0006633">
    <property type="term" value="P:fatty acid biosynthetic process"/>
    <property type="evidence" value="ECO:0007669"/>
    <property type="project" value="TreeGrafter"/>
</dbReference>
<comment type="caution">
    <text evidence="4">The sequence shown here is derived from an EMBL/GenBank/DDBJ whole genome shotgun (WGS) entry which is preliminary data.</text>
</comment>